<evidence type="ECO:0000256" key="4">
    <source>
        <dbReference type="ARBA" id="ARBA00023136"/>
    </source>
</evidence>
<evidence type="ECO:0000259" key="6">
    <source>
        <dbReference type="Pfam" id="PF04932"/>
    </source>
</evidence>
<evidence type="ECO:0000256" key="3">
    <source>
        <dbReference type="ARBA" id="ARBA00022989"/>
    </source>
</evidence>
<evidence type="ECO:0000313" key="11">
    <source>
        <dbReference type="EMBL" id="CAB4956757.1"/>
    </source>
</evidence>
<feature type="transmembrane region" description="Helical" evidence="5">
    <location>
        <begin position="246"/>
        <end position="265"/>
    </location>
</feature>
<gene>
    <name evidence="8" type="ORF">UFOPK2656_03201</name>
    <name evidence="9" type="ORF">UFOPK3099_02259</name>
    <name evidence="10" type="ORF">UFOPK3267_00537</name>
    <name evidence="11" type="ORF">UFOPK3651_03235</name>
    <name evidence="12" type="ORF">UFOPK3931_02739</name>
    <name evidence="7" type="ORF">UFOPK4189_03195</name>
</gene>
<evidence type="ECO:0000313" key="12">
    <source>
        <dbReference type="EMBL" id="CAB5009645.1"/>
    </source>
</evidence>
<dbReference type="EMBL" id="CAFBOL010000103">
    <property type="protein sequence ID" value="CAB5009645.1"/>
    <property type="molecule type" value="Genomic_DNA"/>
</dbReference>
<evidence type="ECO:0000313" key="8">
    <source>
        <dbReference type="EMBL" id="CAB4745484.1"/>
    </source>
</evidence>
<feature type="transmembrane region" description="Helical" evidence="5">
    <location>
        <begin position="423"/>
        <end position="441"/>
    </location>
</feature>
<proteinExistence type="predicted"/>
<feature type="transmembrane region" description="Helical" evidence="5">
    <location>
        <begin position="150"/>
        <end position="168"/>
    </location>
</feature>
<feature type="transmembrane region" description="Helical" evidence="5">
    <location>
        <begin position="45"/>
        <end position="64"/>
    </location>
</feature>
<feature type="domain" description="O-antigen ligase-related" evidence="6">
    <location>
        <begin position="214"/>
        <end position="376"/>
    </location>
</feature>
<feature type="transmembrane region" description="Helical" evidence="5">
    <location>
        <begin position="211"/>
        <end position="240"/>
    </location>
</feature>
<dbReference type="GO" id="GO:0016020">
    <property type="term" value="C:membrane"/>
    <property type="evidence" value="ECO:0007669"/>
    <property type="project" value="UniProtKB-SubCell"/>
</dbReference>
<reference evidence="12" key="1">
    <citation type="submission" date="2020-05" db="EMBL/GenBank/DDBJ databases">
        <authorList>
            <person name="Chiriac C."/>
            <person name="Salcher M."/>
            <person name="Ghai R."/>
            <person name="Kavagutti S V."/>
        </authorList>
    </citation>
    <scope>NUCLEOTIDE SEQUENCE</scope>
</reference>
<comment type="subcellular location">
    <subcellularLocation>
        <location evidence="1">Membrane</location>
        <topology evidence="1">Multi-pass membrane protein</topology>
    </subcellularLocation>
</comment>
<feature type="transmembrane region" description="Helical" evidence="5">
    <location>
        <begin position="363"/>
        <end position="385"/>
    </location>
</feature>
<evidence type="ECO:0000313" key="10">
    <source>
        <dbReference type="EMBL" id="CAB4847711.1"/>
    </source>
</evidence>
<protein>
    <submittedName>
        <fullName evidence="12">Unannotated protein</fullName>
    </submittedName>
</protein>
<accession>A0A6J7PYB3</accession>
<evidence type="ECO:0000256" key="5">
    <source>
        <dbReference type="SAM" id="Phobius"/>
    </source>
</evidence>
<keyword evidence="4 5" id="KW-0472">Membrane</keyword>
<dbReference type="EMBL" id="CAEZYF010000032">
    <property type="protein sequence ID" value="CAB4745484.1"/>
    <property type="molecule type" value="Genomic_DNA"/>
</dbReference>
<name>A0A6J7PYB3_9ZZZZ</name>
<evidence type="ECO:0000256" key="1">
    <source>
        <dbReference type="ARBA" id="ARBA00004141"/>
    </source>
</evidence>
<dbReference type="EMBL" id="CAFBIY010000019">
    <property type="protein sequence ID" value="CAB4847711.1"/>
    <property type="molecule type" value="Genomic_DNA"/>
</dbReference>
<feature type="transmembrane region" description="Helical" evidence="5">
    <location>
        <begin position="108"/>
        <end position="129"/>
    </location>
</feature>
<sequence>MAVTSVPSVSHLHRCSGELWVRAWSAVAVLFVLLLAFGKGFAYCGVPPLFVGEVVLAGTLLLVVRRGMSVPQGLAPLVALIFVVFGTVQLILDLFLEHPSLVEEVRGFALVYYSLYAMTVYAILCRMEARTSAAEVVDRLERALRRSTRWLVPVFFVLSAQLVTGRLPSPAWPGSGVRMLFTKATDVSVGLAFVLPFVAEGWRARRVGSRLTAVLWVAASLLVIARSRAAVLALCIGLAFTFGVRAVQIARAAAATALGYAILWVSGLHLKVGHRELSAAGLRDSVVAVFRPSSVGSNYAGTSDWRSNWWSNIWSDIHAQGMWARGTGWSTNLATRYLDPGNTAQQQQQFVALRLPHNIFFSVAGRAGLVAGVLFVLIGAVAVVASRPSRRVRALRSRPLADAFRVSVAAGLVVGLTDVYIESPQGGIVFWCGCGVLWWLVRPRRQPSTEL</sequence>
<keyword evidence="2 5" id="KW-0812">Transmembrane</keyword>
<dbReference type="EMBL" id="CAFAAV010000212">
    <property type="protein sequence ID" value="CAB4832789.1"/>
    <property type="molecule type" value="Genomic_DNA"/>
</dbReference>
<dbReference type="AlphaFoldDB" id="A0A6J7PYB3"/>
<evidence type="ECO:0000313" key="7">
    <source>
        <dbReference type="EMBL" id="CAB4365450.1"/>
    </source>
</evidence>
<dbReference type="Pfam" id="PF04932">
    <property type="entry name" value="Wzy_C"/>
    <property type="match status" value="1"/>
</dbReference>
<organism evidence="12">
    <name type="scientific">freshwater metagenome</name>
    <dbReference type="NCBI Taxonomy" id="449393"/>
    <lineage>
        <taxon>unclassified sequences</taxon>
        <taxon>metagenomes</taxon>
        <taxon>ecological metagenomes</taxon>
    </lineage>
</organism>
<feature type="transmembrane region" description="Helical" evidence="5">
    <location>
        <begin position="19"/>
        <end position="39"/>
    </location>
</feature>
<dbReference type="InterPro" id="IPR007016">
    <property type="entry name" value="O-antigen_ligase-rel_domated"/>
</dbReference>
<evidence type="ECO:0000313" key="9">
    <source>
        <dbReference type="EMBL" id="CAB4832789.1"/>
    </source>
</evidence>
<dbReference type="EMBL" id="CAESGF010000032">
    <property type="protein sequence ID" value="CAB4365450.1"/>
    <property type="molecule type" value="Genomic_DNA"/>
</dbReference>
<evidence type="ECO:0000256" key="2">
    <source>
        <dbReference type="ARBA" id="ARBA00022692"/>
    </source>
</evidence>
<feature type="transmembrane region" description="Helical" evidence="5">
    <location>
        <begin position="76"/>
        <end position="96"/>
    </location>
</feature>
<dbReference type="EMBL" id="CAFBMT010000033">
    <property type="protein sequence ID" value="CAB4956757.1"/>
    <property type="molecule type" value="Genomic_DNA"/>
</dbReference>
<feature type="transmembrane region" description="Helical" evidence="5">
    <location>
        <begin position="180"/>
        <end position="199"/>
    </location>
</feature>
<keyword evidence="3 5" id="KW-1133">Transmembrane helix</keyword>